<feature type="domain" description="AB hydrolase-1" evidence="2">
    <location>
        <begin position="24"/>
        <end position="124"/>
    </location>
</feature>
<reference evidence="4" key="1">
    <citation type="journal article" date="2019" name="Int. J. Syst. Evol. Microbiol.">
        <title>The Global Catalogue of Microorganisms (GCM) 10K type strain sequencing project: providing services to taxonomists for standard genome sequencing and annotation.</title>
        <authorList>
            <consortium name="The Broad Institute Genomics Platform"/>
            <consortium name="The Broad Institute Genome Sequencing Center for Infectious Disease"/>
            <person name="Wu L."/>
            <person name="Ma J."/>
        </authorList>
    </citation>
    <scope>NUCLEOTIDE SEQUENCE [LARGE SCALE GENOMIC DNA]</scope>
    <source>
        <strain evidence="4">JCM 14303</strain>
    </source>
</reference>
<feature type="region of interest" description="Disordered" evidence="1">
    <location>
        <begin position="56"/>
        <end position="76"/>
    </location>
</feature>
<dbReference type="RefSeq" id="WP_344175308.1">
    <property type="nucleotide sequence ID" value="NZ_BAAANC010000002.1"/>
</dbReference>
<evidence type="ECO:0000313" key="4">
    <source>
        <dbReference type="Proteomes" id="UP001500363"/>
    </source>
</evidence>
<accession>A0ABP4LVA1</accession>
<dbReference type="InterPro" id="IPR000073">
    <property type="entry name" value="AB_hydrolase_1"/>
</dbReference>
<proteinExistence type="predicted"/>
<feature type="compositionally biased region" description="Basic and acidic residues" evidence="1">
    <location>
        <begin position="63"/>
        <end position="76"/>
    </location>
</feature>
<keyword evidence="4" id="KW-1185">Reference proteome</keyword>
<dbReference type="InterPro" id="IPR029058">
    <property type="entry name" value="AB_hydrolase_fold"/>
</dbReference>
<comment type="caution">
    <text evidence="3">The sequence shown here is derived from an EMBL/GenBank/DDBJ whole genome shotgun (WGS) entry which is preliminary data.</text>
</comment>
<evidence type="ECO:0000259" key="2">
    <source>
        <dbReference type="Pfam" id="PF00561"/>
    </source>
</evidence>
<dbReference type="EMBL" id="BAAANC010000002">
    <property type="protein sequence ID" value="GAA1530714.1"/>
    <property type="molecule type" value="Genomic_DNA"/>
</dbReference>
<keyword evidence="3" id="KW-0378">Hydrolase</keyword>
<organism evidence="3 4">
    <name type="scientific">Kribbella lupini</name>
    <dbReference type="NCBI Taxonomy" id="291602"/>
    <lineage>
        <taxon>Bacteria</taxon>
        <taxon>Bacillati</taxon>
        <taxon>Actinomycetota</taxon>
        <taxon>Actinomycetes</taxon>
        <taxon>Propionibacteriales</taxon>
        <taxon>Kribbellaceae</taxon>
        <taxon>Kribbella</taxon>
    </lineage>
</organism>
<dbReference type="SUPFAM" id="SSF53474">
    <property type="entry name" value="alpha/beta-Hydrolases"/>
    <property type="match status" value="1"/>
</dbReference>
<name>A0ABP4LVA1_9ACTN</name>
<sequence length="271" mass="29342">MQTNILAVPGATLYYELRGQGNGPLVVLAGAPMDARSFAPLADLLATDHTVLTTDPRAINRSPVEDRDRDSTPQQRADDLSRLIAHVDAGPAIAFGSSGGAVSVLALAEAHPEQLTAVIAHEPPIVGLLDDADRVHAETDAMCETYLSGDVLGAWRMFMDQANLQVPDEALEMMFGGERDAQSVADERFWFEHELRPSTHWMPDLAVLRSRKVLIGLGEESGGQLCDRTCHRLGQELGVAPTVFPGDHTGFADQPEPFAKVLHDVLRDLHG</sequence>
<gene>
    <name evidence="3" type="ORF">GCM10009741_35870</name>
</gene>
<dbReference type="Proteomes" id="UP001500363">
    <property type="component" value="Unassembled WGS sequence"/>
</dbReference>
<dbReference type="GO" id="GO:0016787">
    <property type="term" value="F:hydrolase activity"/>
    <property type="evidence" value="ECO:0007669"/>
    <property type="project" value="UniProtKB-KW"/>
</dbReference>
<dbReference type="Gene3D" id="3.40.50.1820">
    <property type="entry name" value="alpha/beta hydrolase"/>
    <property type="match status" value="1"/>
</dbReference>
<evidence type="ECO:0000256" key="1">
    <source>
        <dbReference type="SAM" id="MobiDB-lite"/>
    </source>
</evidence>
<dbReference type="Pfam" id="PF00561">
    <property type="entry name" value="Abhydrolase_1"/>
    <property type="match status" value="1"/>
</dbReference>
<evidence type="ECO:0000313" key="3">
    <source>
        <dbReference type="EMBL" id="GAA1530714.1"/>
    </source>
</evidence>
<protein>
    <submittedName>
        <fullName evidence="3">Alpha/beta hydrolase</fullName>
    </submittedName>
</protein>